<evidence type="ECO:0000256" key="2">
    <source>
        <dbReference type="ARBA" id="ARBA00022723"/>
    </source>
</evidence>
<dbReference type="PANTHER" id="PTHR34353:SF2">
    <property type="entry name" value="CRISPR-ASSOCIATED ENDONUCLEASE CAS1 1"/>
    <property type="match status" value="1"/>
</dbReference>
<keyword evidence="6 10" id="KW-0051">Antiviral defense</keyword>
<evidence type="ECO:0000256" key="6">
    <source>
        <dbReference type="ARBA" id="ARBA00023118"/>
    </source>
</evidence>
<protein>
    <recommendedName>
        <fullName evidence="10">CRISPR-associated endonuclease Cas1</fullName>
        <ecNumber evidence="10">3.1.-.-</ecNumber>
    </recommendedName>
</protein>
<reference evidence="11 12" key="2">
    <citation type="submission" date="2024-06" db="EMBL/GenBank/DDBJ databases">
        <title>Caproicibacterium argilliputei sp. nov, a novel caproic acid producing anaerobic bacterium isolated from pit mud.</title>
        <authorList>
            <person name="Xia S."/>
        </authorList>
    </citation>
    <scope>NUCLEOTIDE SEQUENCE [LARGE SCALE GENOMIC DNA]</scope>
    <source>
        <strain evidence="11 12">ZCY20-5</strain>
    </source>
</reference>
<dbReference type="GO" id="GO:0043571">
    <property type="term" value="P:maintenance of CRISPR repeat elements"/>
    <property type="evidence" value="ECO:0007669"/>
    <property type="project" value="UniProtKB-UniRule"/>
</dbReference>
<evidence type="ECO:0000256" key="3">
    <source>
        <dbReference type="ARBA" id="ARBA00022759"/>
    </source>
</evidence>
<keyword evidence="8 10" id="KW-0464">Manganese</keyword>
<dbReference type="InterPro" id="IPR002729">
    <property type="entry name" value="CRISPR-assoc_Cas1"/>
</dbReference>
<evidence type="ECO:0000256" key="9">
    <source>
        <dbReference type="ARBA" id="ARBA00038592"/>
    </source>
</evidence>
<dbReference type="GO" id="GO:0004520">
    <property type="term" value="F:DNA endonuclease activity"/>
    <property type="evidence" value="ECO:0007669"/>
    <property type="project" value="InterPro"/>
</dbReference>
<dbReference type="InterPro" id="IPR042206">
    <property type="entry name" value="CRISPR-assoc_Cas1_C"/>
</dbReference>
<dbReference type="GO" id="GO:0016787">
    <property type="term" value="F:hydrolase activity"/>
    <property type="evidence" value="ECO:0007669"/>
    <property type="project" value="UniProtKB-KW"/>
</dbReference>
<feature type="binding site" evidence="10">
    <location>
        <position position="249"/>
    </location>
    <ligand>
        <name>Mn(2+)</name>
        <dbReference type="ChEBI" id="CHEBI:29035"/>
    </ligand>
</feature>
<evidence type="ECO:0000256" key="4">
    <source>
        <dbReference type="ARBA" id="ARBA00022801"/>
    </source>
</evidence>
<dbReference type="PANTHER" id="PTHR34353">
    <property type="entry name" value="CRISPR-ASSOCIATED ENDONUCLEASE CAS1 1"/>
    <property type="match status" value="1"/>
</dbReference>
<keyword evidence="4 10" id="KW-0378">Hydrolase</keyword>
<comment type="subunit">
    <text evidence="9 10">Homodimer, forms a heterotetramer with a Cas2 homodimer.</text>
</comment>
<comment type="cofactor">
    <cofactor evidence="10">
        <name>Mg(2+)</name>
        <dbReference type="ChEBI" id="CHEBI:18420"/>
    </cofactor>
    <cofactor evidence="10">
        <name>Mn(2+)</name>
        <dbReference type="ChEBI" id="CHEBI:29035"/>
    </cofactor>
</comment>
<dbReference type="RefSeq" id="WP_275843884.1">
    <property type="nucleotide sequence ID" value="NZ_CP135996.1"/>
</dbReference>
<reference evidence="12" key="1">
    <citation type="submission" date="2024-06" db="EMBL/GenBank/DDBJ databases">
        <title>Caproicibacterium argilliputei sp. nov, a novel caproic acid producing anaerobic bacterium isolated from pit mud.</title>
        <authorList>
            <person name="Zeng C."/>
        </authorList>
    </citation>
    <scope>NUCLEOTIDE SEQUENCE [LARGE SCALE GENOMIC DNA]</scope>
    <source>
        <strain evidence="12">ZCY20-5</strain>
    </source>
</reference>
<dbReference type="InterPro" id="IPR050646">
    <property type="entry name" value="Cas1"/>
</dbReference>
<feature type="binding site" evidence="10">
    <location>
        <position position="234"/>
    </location>
    <ligand>
        <name>Mn(2+)</name>
        <dbReference type="ChEBI" id="CHEBI:29035"/>
    </ligand>
</feature>
<keyword evidence="12" id="KW-1185">Reference proteome</keyword>
<dbReference type="InterPro" id="IPR042211">
    <property type="entry name" value="CRISPR-assoc_Cas1_N"/>
</dbReference>
<evidence type="ECO:0000256" key="8">
    <source>
        <dbReference type="ARBA" id="ARBA00023211"/>
    </source>
</evidence>
<dbReference type="Pfam" id="PF01867">
    <property type="entry name" value="Cas_Cas1"/>
    <property type="match status" value="1"/>
</dbReference>
<accession>A0AA97D6M7</accession>
<dbReference type="GO" id="GO:0003677">
    <property type="term" value="F:DNA binding"/>
    <property type="evidence" value="ECO:0007669"/>
    <property type="project" value="UniProtKB-KW"/>
</dbReference>
<name>A0AA97D6M7_9FIRM</name>
<proteinExistence type="inferred from homology"/>
<dbReference type="NCBIfam" id="TIGR00287">
    <property type="entry name" value="cas1"/>
    <property type="match status" value="1"/>
</dbReference>
<dbReference type="KEGG" id="carl:PXC00_08735"/>
<dbReference type="InterPro" id="IPR019856">
    <property type="entry name" value="CRISPR-assoc_Cas1_DVULG"/>
</dbReference>
<evidence type="ECO:0000256" key="1">
    <source>
        <dbReference type="ARBA" id="ARBA00022722"/>
    </source>
</evidence>
<keyword evidence="3 10" id="KW-0255">Endonuclease</keyword>
<dbReference type="EC" id="3.1.-.-" evidence="10"/>
<gene>
    <name evidence="11" type="primary">cas1c</name>
    <name evidence="10" type="synonym">cas1</name>
    <name evidence="11" type="ORF">PXC00_08735</name>
</gene>
<dbReference type="EMBL" id="CP135996">
    <property type="protein sequence ID" value="WOC31309.1"/>
    <property type="molecule type" value="Genomic_DNA"/>
</dbReference>
<evidence type="ECO:0000256" key="10">
    <source>
        <dbReference type="HAMAP-Rule" id="MF_01470"/>
    </source>
</evidence>
<keyword evidence="1 10" id="KW-0540">Nuclease</keyword>
<organism evidence="11 12">
    <name type="scientific">Caproicibacterium argilliputei</name>
    <dbReference type="NCBI Taxonomy" id="3030016"/>
    <lineage>
        <taxon>Bacteria</taxon>
        <taxon>Bacillati</taxon>
        <taxon>Bacillota</taxon>
        <taxon>Clostridia</taxon>
        <taxon>Eubacteriales</taxon>
        <taxon>Oscillospiraceae</taxon>
        <taxon>Caproicibacterium</taxon>
    </lineage>
</organism>
<dbReference type="GO" id="GO:0051607">
    <property type="term" value="P:defense response to virus"/>
    <property type="evidence" value="ECO:0007669"/>
    <property type="project" value="UniProtKB-UniRule"/>
</dbReference>
<dbReference type="NCBIfam" id="TIGR03640">
    <property type="entry name" value="cas1_DVULG"/>
    <property type="match status" value="1"/>
</dbReference>
<evidence type="ECO:0000313" key="12">
    <source>
        <dbReference type="Proteomes" id="UP001300604"/>
    </source>
</evidence>
<dbReference type="GO" id="GO:0046872">
    <property type="term" value="F:metal ion binding"/>
    <property type="evidence" value="ECO:0007669"/>
    <property type="project" value="UniProtKB-UniRule"/>
</dbReference>
<evidence type="ECO:0000313" key="11">
    <source>
        <dbReference type="EMBL" id="WOC31309.1"/>
    </source>
</evidence>
<dbReference type="AlphaFoldDB" id="A0AA97D6M7"/>
<feature type="binding site" evidence="10">
    <location>
        <position position="166"/>
    </location>
    <ligand>
        <name>Mn(2+)</name>
        <dbReference type="ChEBI" id="CHEBI:29035"/>
    </ligand>
</feature>
<sequence>MRKLGMTLYILTQDSYLHCQNHAVEIIVGGEEKGRIPAHNVDSIICFGNTTVSTPFFAFCAQNGITLTFLSDTGRFYGRLQGPQSGNILLRQQQFADVSDPFFSVSLVKNILCGKVGNEKLLLQHCARDLQDKEKKSRIAAAATALTTAIRELPICMTVDELRGKEGAAAAVYFSVFDDLLKRDGPMMTFQKRSRRPPENRVNALLSFLYTLLKSDVQSAVESVGLDPAAGFLHTLRPGRPALALDLMEELRAPLCDRLALSLINRGQIQGTDFEADTPCYYLTDKARKTVLNAWRDRKKQTVLHPFLKEKIEIGLIPFAQAQLLARVIRGDLDEYPPFVWR</sequence>
<evidence type="ECO:0000256" key="5">
    <source>
        <dbReference type="ARBA" id="ARBA00022842"/>
    </source>
</evidence>
<comment type="similarity">
    <text evidence="10">Belongs to the CRISPR-associated endonuclease Cas1 family.</text>
</comment>
<dbReference type="Gene3D" id="3.100.10.20">
    <property type="entry name" value="CRISPR-associated endonuclease Cas1, N-terminal domain"/>
    <property type="match status" value="1"/>
</dbReference>
<dbReference type="Proteomes" id="UP001300604">
    <property type="component" value="Chromosome"/>
</dbReference>
<keyword evidence="5 10" id="KW-0460">Magnesium</keyword>
<keyword evidence="2 10" id="KW-0479">Metal-binding</keyword>
<keyword evidence="7 10" id="KW-0238">DNA-binding</keyword>
<evidence type="ECO:0000256" key="7">
    <source>
        <dbReference type="ARBA" id="ARBA00023125"/>
    </source>
</evidence>
<comment type="function">
    <text evidence="10">CRISPR (clustered regularly interspaced short palindromic repeat), is an adaptive immune system that provides protection against mobile genetic elements (viruses, transposable elements and conjugative plasmids). CRISPR clusters contain spacers, sequences complementary to antecedent mobile elements, and target invading nucleic acids. CRISPR clusters are transcribed and processed into CRISPR RNA (crRNA). Acts as a dsDNA endonuclease. Involved in the integration of spacer DNA into the CRISPR cassette.</text>
</comment>
<dbReference type="Gene3D" id="1.20.120.920">
    <property type="entry name" value="CRISPR-associated endonuclease Cas1, C-terminal domain"/>
    <property type="match status" value="1"/>
</dbReference>
<dbReference type="HAMAP" id="MF_01470">
    <property type="entry name" value="Cas1"/>
    <property type="match status" value="1"/>
</dbReference>